<evidence type="ECO:0000313" key="3">
    <source>
        <dbReference type="Proteomes" id="UP000024635"/>
    </source>
</evidence>
<dbReference type="Proteomes" id="UP000024635">
    <property type="component" value="Unassembled WGS sequence"/>
</dbReference>
<reference evidence="3" key="1">
    <citation type="journal article" date="2015" name="Nat. Genet.">
        <title>The genome and transcriptome of the zoonotic hookworm Ancylostoma ceylanicum identify infection-specific gene families.</title>
        <authorList>
            <person name="Schwarz E.M."/>
            <person name="Hu Y."/>
            <person name="Antoshechkin I."/>
            <person name="Miller M.M."/>
            <person name="Sternberg P.W."/>
            <person name="Aroian R.V."/>
        </authorList>
    </citation>
    <scope>NUCLEOTIDE SEQUENCE</scope>
    <source>
        <strain evidence="3">HY135</strain>
    </source>
</reference>
<keyword evidence="3" id="KW-1185">Reference proteome</keyword>
<feature type="region of interest" description="Disordered" evidence="1">
    <location>
        <begin position="65"/>
        <end position="91"/>
    </location>
</feature>
<evidence type="ECO:0000313" key="2">
    <source>
        <dbReference type="EMBL" id="EYC17876.1"/>
    </source>
</evidence>
<name>A0A016USG6_9BILA</name>
<sequence length="91" mass="10047">MDRCRGAKWHSGCLTHSSTGSGLIMLSDTLSNAGAPRHCSTCTNGHLEFPMCTRLYDLQSLKKSADSRSARKMCASRSPSDRQAEILWENE</sequence>
<gene>
    <name evidence="2" type="primary">Acey_s0029.g1928</name>
    <name evidence="2" type="ORF">Y032_0029g1928</name>
</gene>
<proteinExistence type="predicted"/>
<dbReference type="AlphaFoldDB" id="A0A016USG6"/>
<dbReference type="EMBL" id="JARK01001365">
    <property type="protein sequence ID" value="EYC17876.1"/>
    <property type="molecule type" value="Genomic_DNA"/>
</dbReference>
<comment type="caution">
    <text evidence="2">The sequence shown here is derived from an EMBL/GenBank/DDBJ whole genome shotgun (WGS) entry which is preliminary data.</text>
</comment>
<evidence type="ECO:0000256" key="1">
    <source>
        <dbReference type="SAM" id="MobiDB-lite"/>
    </source>
</evidence>
<accession>A0A016USG6</accession>
<protein>
    <submittedName>
        <fullName evidence="2">Uncharacterized protein</fullName>
    </submittedName>
</protein>
<organism evidence="2 3">
    <name type="scientific">Ancylostoma ceylanicum</name>
    <dbReference type="NCBI Taxonomy" id="53326"/>
    <lineage>
        <taxon>Eukaryota</taxon>
        <taxon>Metazoa</taxon>
        <taxon>Ecdysozoa</taxon>
        <taxon>Nematoda</taxon>
        <taxon>Chromadorea</taxon>
        <taxon>Rhabditida</taxon>
        <taxon>Rhabditina</taxon>
        <taxon>Rhabditomorpha</taxon>
        <taxon>Strongyloidea</taxon>
        <taxon>Ancylostomatidae</taxon>
        <taxon>Ancylostomatinae</taxon>
        <taxon>Ancylostoma</taxon>
    </lineage>
</organism>